<dbReference type="Proteomes" id="UP000789570">
    <property type="component" value="Unassembled WGS sequence"/>
</dbReference>
<evidence type="ECO:0000313" key="2">
    <source>
        <dbReference type="Proteomes" id="UP000789570"/>
    </source>
</evidence>
<name>A0A9N9ESA0_9GLOM</name>
<protein>
    <submittedName>
        <fullName evidence="1">16137_t:CDS:1</fullName>
    </submittedName>
</protein>
<sequence length="223" mass="26064">MGCNKYLPSLSQNLIEILDDDEYYDIIIEVGKDSNIEVFRAHMVILYIYGGHFSIEEYHVSGIVKVLEAVDELGLPSFEHESLSELQKFCTKIAFKEPGKIFTLSNYYSIPEKLLVSLIQHENLKMSDAQVWEHVLKWGISRNPRLFSNPSNYSIDDFVILRNTIQHCVPFIRFYNLTFKEFLDKVSPYEKILPVELYKGLLKKFMNPNNHRPSKKFESTQDD</sequence>
<gene>
    <name evidence="1" type="ORF">FCALED_LOCUS12990</name>
</gene>
<dbReference type="AlphaFoldDB" id="A0A9N9ESA0"/>
<reference evidence="1" key="1">
    <citation type="submission" date="2021-06" db="EMBL/GenBank/DDBJ databases">
        <authorList>
            <person name="Kallberg Y."/>
            <person name="Tangrot J."/>
            <person name="Rosling A."/>
        </authorList>
    </citation>
    <scope>NUCLEOTIDE SEQUENCE</scope>
    <source>
        <strain evidence="1">UK204</strain>
    </source>
</reference>
<proteinExistence type="predicted"/>
<dbReference type="EMBL" id="CAJVPQ010006982">
    <property type="protein sequence ID" value="CAG8691592.1"/>
    <property type="molecule type" value="Genomic_DNA"/>
</dbReference>
<evidence type="ECO:0000313" key="1">
    <source>
        <dbReference type="EMBL" id="CAG8691592.1"/>
    </source>
</evidence>
<comment type="caution">
    <text evidence="1">The sequence shown here is derived from an EMBL/GenBank/DDBJ whole genome shotgun (WGS) entry which is preliminary data.</text>
</comment>
<organism evidence="1 2">
    <name type="scientific">Funneliformis caledonium</name>
    <dbReference type="NCBI Taxonomy" id="1117310"/>
    <lineage>
        <taxon>Eukaryota</taxon>
        <taxon>Fungi</taxon>
        <taxon>Fungi incertae sedis</taxon>
        <taxon>Mucoromycota</taxon>
        <taxon>Glomeromycotina</taxon>
        <taxon>Glomeromycetes</taxon>
        <taxon>Glomerales</taxon>
        <taxon>Glomeraceae</taxon>
        <taxon>Funneliformis</taxon>
    </lineage>
</organism>
<accession>A0A9N9ESA0</accession>
<dbReference type="OrthoDB" id="2428971at2759"/>
<keyword evidence="2" id="KW-1185">Reference proteome</keyword>
<dbReference type="Gene3D" id="1.25.40.420">
    <property type="match status" value="1"/>
</dbReference>